<dbReference type="SUPFAM" id="SSF56524">
    <property type="entry name" value="Oxidoreductase molybdopterin-binding domain"/>
    <property type="match status" value="1"/>
</dbReference>
<evidence type="ECO:0000256" key="4">
    <source>
        <dbReference type="ARBA" id="ARBA00022617"/>
    </source>
</evidence>
<dbReference type="SUPFAM" id="SSF55856">
    <property type="entry name" value="Cytochrome b5-like heme/steroid binding domain"/>
    <property type="match status" value="1"/>
</dbReference>
<dbReference type="PRINTS" id="PR00363">
    <property type="entry name" value="CYTOCHROMEB5"/>
</dbReference>
<feature type="compositionally biased region" description="Polar residues" evidence="8">
    <location>
        <begin position="872"/>
        <end position="886"/>
    </location>
</feature>
<feature type="compositionally biased region" description="Basic and acidic residues" evidence="8">
    <location>
        <begin position="812"/>
        <end position="821"/>
    </location>
</feature>
<dbReference type="PROSITE" id="PS00191">
    <property type="entry name" value="CYTOCHROME_B5_1"/>
    <property type="match status" value="1"/>
</dbReference>
<feature type="region of interest" description="Disordered" evidence="8">
    <location>
        <begin position="869"/>
        <end position="895"/>
    </location>
</feature>
<dbReference type="VEuPathDB" id="ToxoDB:TGME49_295720"/>
<feature type="region of interest" description="Disordered" evidence="8">
    <location>
        <begin position="332"/>
        <end position="369"/>
    </location>
</feature>
<keyword evidence="4" id="KW-0349">Heme</keyword>
<name>A0A7J6KH24_TOXGO</name>
<protein>
    <submittedName>
        <fullName evidence="10">Putative sulfite oxidase</fullName>
    </submittedName>
</protein>
<dbReference type="Gene3D" id="3.10.120.10">
    <property type="entry name" value="Cytochrome b5-like heme/steroid binding domain"/>
    <property type="match status" value="1"/>
</dbReference>
<proteinExistence type="predicted"/>
<dbReference type="PROSITE" id="PS50255">
    <property type="entry name" value="CYTOCHROME_B5_2"/>
    <property type="match status" value="1"/>
</dbReference>
<dbReference type="Pfam" id="PF00173">
    <property type="entry name" value="Cyt-b5"/>
    <property type="match status" value="1"/>
</dbReference>
<dbReference type="SUPFAM" id="SSF81296">
    <property type="entry name" value="E set domains"/>
    <property type="match status" value="2"/>
</dbReference>
<dbReference type="GO" id="GO:0030151">
    <property type="term" value="F:molybdenum ion binding"/>
    <property type="evidence" value="ECO:0007669"/>
    <property type="project" value="InterPro"/>
</dbReference>
<evidence type="ECO:0000313" key="10">
    <source>
        <dbReference type="EMBL" id="KAF4646254.1"/>
    </source>
</evidence>
<dbReference type="GO" id="GO:0020037">
    <property type="term" value="F:heme binding"/>
    <property type="evidence" value="ECO:0007669"/>
    <property type="project" value="InterPro"/>
</dbReference>
<dbReference type="Gene3D" id="3.90.420.10">
    <property type="entry name" value="Oxidoreductase, molybdopterin-binding domain"/>
    <property type="match status" value="1"/>
</dbReference>
<dbReference type="EMBL" id="JAAUHK010000185">
    <property type="protein sequence ID" value="KAF4646254.1"/>
    <property type="molecule type" value="Genomic_DNA"/>
</dbReference>
<feature type="compositionally biased region" description="Basic and acidic residues" evidence="8">
    <location>
        <begin position="240"/>
        <end position="251"/>
    </location>
</feature>
<dbReference type="PRINTS" id="PR00407">
    <property type="entry name" value="EUMOPTERIN"/>
</dbReference>
<dbReference type="Pfam" id="PF03404">
    <property type="entry name" value="Mo-co_dimer"/>
    <property type="match status" value="2"/>
</dbReference>
<sequence>MTSVSSSPSPSLHPSRLFRRCMPRCVSSPPPFLPFLVPFYAPRFSVSVSHVVVRGGVRPFQSLVRTAPPSQTGWSSFPSLPAARANNKVHIYEVDKCAASRDKPKANGERPSPASHLTQKPTSSQAQRSNPLSCLASVFLSSRYPLPVSLSVAFCRLPCLQRRTLPSFPTDRGPNASAPSSFTTGCPARDFPLSSRASSFLFLTESYVCLDSFLGPPSFLKWGRHPSDTGGTPRASQEGKVLDMEPNDRRRQSAHKYRQDGVSFYVWPLAVVALFLVSPVCFSHRPSGASSSSPLTRSASRCFQEKTFLWPHLCRAEGALCKSFPPGPAPAVLASSEPTASQSPASPSSESSSSALPASPSSSPSLSTASAPSSFPLAGELREDLPFYTVSDVKEHGAVGEGKRLWVAYRHGVYDVTDFLEKHPGGRDRLLLAVGRDLDPFWRVYGQHNLASVHELLESMRIGNIAKLEEASDSPLGDAYGNEPVRHPALVVRSEKPFNAETPLALLTDDFFTPNDLFFVRNHLPVPQVDKEKYEVEIEIELPNGEKKRFASFTLSDLQTKFYPHHLPCTLQCAGNRREDFNRKSGKRVKGLEWCGGAIGNALWTGCLLADVLRHCGFGEEEARRLGIRHIHFEGHDCDPLTHTYYAASIPIHRALLGQTVGGGEPADPFCSTTSFGSRDVLLVYEMNGQDLPIDHGAPVRVLVPGTVGARSVKWLKKITLSPRECGSHWQQQDYKIMSPSDEPSNTDEWRSKPSIVDLPVQSAICLPTSESILPPGTEEVDLKGYAWCGGGRSVVRVDVSLDGGETWTEAELQRRPSGKENEEEAGTKMENQADGTHEEKAWSWVLWTATLPLPTPEVLSAIAASSSFSSGTKGQHSDSLSNSASPPKEGNEKKLGWNLIPVHAVCRAVDSQSNSQPESCKPIWNVRGCVNNSWHAVTFYVSPLLAKKSASRPNGKD</sequence>
<accession>A0A7J6KH24</accession>
<dbReference type="InterPro" id="IPR036374">
    <property type="entry name" value="OxRdtase_Mopterin-bd_sf"/>
</dbReference>
<dbReference type="InterPro" id="IPR008335">
    <property type="entry name" value="Mopterin_OxRdtase_euk"/>
</dbReference>
<feature type="compositionally biased region" description="Polar residues" evidence="8">
    <location>
        <begin position="115"/>
        <end position="128"/>
    </location>
</feature>
<dbReference type="AlphaFoldDB" id="A0A7J6KH24"/>
<keyword evidence="6" id="KW-0560">Oxidoreductase</keyword>
<dbReference type="GO" id="GO:0005739">
    <property type="term" value="C:mitochondrion"/>
    <property type="evidence" value="ECO:0007669"/>
    <property type="project" value="TreeGrafter"/>
</dbReference>
<feature type="region of interest" description="Disordered" evidence="8">
    <location>
        <begin position="224"/>
        <end position="254"/>
    </location>
</feature>
<evidence type="ECO:0000256" key="7">
    <source>
        <dbReference type="ARBA" id="ARBA00023004"/>
    </source>
</evidence>
<evidence type="ECO:0000313" key="11">
    <source>
        <dbReference type="Proteomes" id="UP000557509"/>
    </source>
</evidence>
<dbReference type="PANTHER" id="PTHR19372">
    <property type="entry name" value="SULFITE REDUCTASE"/>
    <property type="match status" value="1"/>
</dbReference>
<evidence type="ECO:0000256" key="3">
    <source>
        <dbReference type="ARBA" id="ARBA00022505"/>
    </source>
</evidence>
<evidence type="ECO:0000256" key="6">
    <source>
        <dbReference type="ARBA" id="ARBA00023002"/>
    </source>
</evidence>
<reference evidence="10 11" key="1">
    <citation type="submission" date="2020-03" db="EMBL/GenBank/DDBJ databases">
        <title>Genome sequence of Toxoplasma gondii RH-88 strain.</title>
        <authorList>
            <person name="Lorenzi H.A."/>
            <person name="Venepally P."/>
            <person name="Rozenberg A."/>
            <person name="Sibley D."/>
        </authorList>
    </citation>
    <scope>NUCLEOTIDE SEQUENCE [LARGE SCALE GENOMIC DNA]</scope>
    <source>
        <strain evidence="10 11">RH-88</strain>
    </source>
</reference>
<dbReference type="GO" id="GO:0043546">
    <property type="term" value="F:molybdopterin cofactor binding"/>
    <property type="evidence" value="ECO:0007669"/>
    <property type="project" value="InterPro"/>
</dbReference>
<dbReference type="Gene3D" id="2.60.40.650">
    <property type="match status" value="1"/>
</dbReference>
<dbReference type="InterPro" id="IPR005066">
    <property type="entry name" value="MoCF_OxRdtse_dimer"/>
</dbReference>
<dbReference type="InterPro" id="IPR018506">
    <property type="entry name" value="Cyt_B5_heme-BS"/>
</dbReference>
<comment type="cofactor">
    <cofactor evidence="1">
        <name>Mo-molybdopterin</name>
        <dbReference type="ChEBI" id="CHEBI:71302"/>
    </cofactor>
</comment>
<dbReference type="GO" id="GO:0006790">
    <property type="term" value="P:sulfur compound metabolic process"/>
    <property type="evidence" value="ECO:0007669"/>
    <property type="project" value="TreeGrafter"/>
</dbReference>
<evidence type="ECO:0000256" key="1">
    <source>
        <dbReference type="ARBA" id="ARBA00001924"/>
    </source>
</evidence>
<evidence type="ECO:0000256" key="5">
    <source>
        <dbReference type="ARBA" id="ARBA00022723"/>
    </source>
</evidence>
<feature type="domain" description="Cytochrome b5 heme-binding" evidence="9">
    <location>
        <begin position="385"/>
        <end position="466"/>
    </location>
</feature>
<feature type="region of interest" description="Disordered" evidence="8">
    <location>
        <begin position="810"/>
        <end position="838"/>
    </location>
</feature>
<dbReference type="InterPro" id="IPR001199">
    <property type="entry name" value="Cyt_B5-like_heme/steroid-bd"/>
</dbReference>
<dbReference type="InterPro" id="IPR014756">
    <property type="entry name" value="Ig_E-set"/>
</dbReference>
<keyword evidence="7" id="KW-0408">Iron</keyword>
<comment type="caution">
    <text evidence="10">The sequence shown here is derived from an EMBL/GenBank/DDBJ whole genome shotgun (WGS) entry which is preliminary data.</text>
</comment>
<gene>
    <name evidence="10" type="ORF">TGRH88_020410</name>
</gene>
<dbReference type="SMART" id="SM01117">
    <property type="entry name" value="Cyt-b5"/>
    <property type="match status" value="1"/>
</dbReference>
<dbReference type="PANTHER" id="PTHR19372:SF7">
    <property type="entry name" value="SULFITE OXIDASE, MITOCHONDRIAL"/>
    <property type="match status" value="1"/>
</dbReference>
<feature type="compositionally biased region" description="Low complexity" evidence="8">
    <location>
        <begin position="334"/>
        <end position="369"/>
    </location>
</feature>
<feature type="region of interest" description="Disordered" evidence="8">
    <location>
        <begin position="100"/>
        <end position="128"/>
    </location>
</feature>
<evidence type="ECO:0000259" key="9">
    <source>
        <dbReference type="PROSITE" id="PS50255"/>
    </source>
</evidence>
<keyword evidence="3" id="KW-0500">Molybdenum</keyword>
<dbReference type="Proteomes" id="UP000557509">
    <property type="component" value="Unassembled WGS sequence"/>
</dbReference>
<organism evidence="10 11">
    <name type="scientific">Toxoplasma gondii</name>
    <dbReference type="NCBI Taxonomy" id="5811"/>
    <lineage>
        <taxon>Eukaryota</taxon>
        <taxon>Sar</taxon>
        <taxon>Alveolata</taxon>
        <taxon>Apicomplexa</taxon>
        <taxon>Conoidasida</taxon>
        <taxon>Coccidia</taxon>
        <taxon>Eucoccidiorida</taxon>
        <taxon>Eimeriorina</taxon>
        <taxon>Sarcocystidae</taxon>
        <taxon>Toxoplasma</taxon>
    </lineage>
</organism>
<evidence type="ECO:0000256" key="8">
    <source>
        <dbReference type="SAM" id="MobiDB-lite"/>
    </source>
</evidence>
<dbReference type="InterPro" id="IPR036400">
    <property type="entry name" value="Cyt_B5-like_heme/steroid_sf"/>
</dbReference>
<evidence type="ECO:0000256" key="2">
    <source>
        <dbReference type="ARBA" id="ARBA00011738"/>
    </source>
</evidence>
<dbReference type="InterPro" id="IPR022407">
    <property type="entry name" value="OxRdtase_Mopterin_BS"/>
</dbReference>
<dbReference type="Pfam" id="PF00174">
    <property type="entry name" value="Oxidored_molyb"/>
    <property type="match status" value="1"/>
</dbReference>
<comment type="subunit">
    <text evidence="2">Homodimer.</text>
</comment>
<keyword evidence="5" id="KW-0479">Metal-binding</keyword>
<dbReference type="PROSITE" id="PS00559">
    <property type="entry name" value="MOLYBDOPTERIN_EUK"/>
    <property type="match status" value="1"/>
</dbReference>
<dbReference type="InterPro" id="IPR000572">
    <property type="entry name" value="OxRdtase_Mopterin-bd_dom"/>
</dbReference>
<dbReference type="FunFam" id="3.10.120.10:FF:000007">
    <property type="entry name" value="Sulfite oxidase, mitochondrial"/>
    <property type="match status" value="1"/>
</dbReference>
<keyword evidence="11" id="KW-1185">Reference proteome</keyword>
<dbReference type="GO" id="GO:0008482">
    <property type="term" value="F:sulfite oxidase activity"/>
    <property type="evidence" value="ECO:0007669"/>
    <property type="project" value="TreeGrafter"/>
</dbReference>